<comment type="caution">
    <text evidence="2">The sequence shown here is derived from an EMBL/GenBank/DDBJ whole genome shotgun (WGS) entry which is preliminary data.</text>
</comment>
<dbReference type="OrthoDB" id="310654at2759"/>
<comment type="pathway">
    <text evidence="1">Metabolic intermediate biosynthesis; (R)-mevalonate biosynthesis; (R)-mevalonate from acetyl-CoA: step 3/3.</text>
</comment>
<dbReference type="Pfam" id="PF00368">
    <property type="entry name" value="HMG-CoA_red"/>
    <property type="match status" value="1"/>
</dbReference>
<dbReference type="Gene3D" id="3.90.770.10">
    <property type="entry name" value="3-hydroxy-3-methylglutaryl-coenzyme A Reductase, Chain A, domain 2"/>
    <property type="match status" value="1"/>
</dbReference>
<dbReference type="PANTHER" id="PTHR10572">
    <property type="entry name" value="3-HYDROXY-3-METHYLGLUTARYL-COENZYME A REDUCTASE"/>
    <property type="match status" value="1"/>
</dbReference>
<dbReference type="PROSITE" id="PS50065">
    <property type="entry name" value="HMG_COA_REDUCTASE_4"/>
    <property type="match status" value="1"/>
</dbReference>
<proteinExistence type="predicted"/>
<dbReference type="EMBL" id="CAAALY010014549">
    <property type="protein sequence ID" value="VEL12356.1"/>
    <property type="molecule type" value="Genomic_DNA"/>
</dbReference>
<evidence type="ECO:0000313" key="2">
    <source>
        <dbReference type="EMBL" id="VEL12356.1"/>
    </source>
</evidence>
<dbReference type="GO" id="GO:0016126">
    <property type="term" value="P:sterol biosynthetic process"/>
    <property type="evidence" value="ECO:0007669"/>
    <property type="project" value="TreeGrafter"/>
</dbReference>
<name>A0A448WI47_9PLAT</name>
<dbReference type="InterPro" id="IPR023282">
    <property type="entry name" value="HMG_CoA_Rdtase_N"/>
</dbReference>
<dbReference type="Gene3D" id="1.10.3270.10">
    <property type="entry name" value="HMGR, N-terminal domain"/>
    <property type="match status" value="1"/>
</dbReference>
<dbReference type="PANTHER" id="PTHR10572:SF24">
    <property type="entry name" value="3-HYDROXY-3-METHYLGLUTARYL-COENZYME A REDUCTASE"/>
    <property type="match status" value="1"/>
</dbReference>
<dbReference type="GO" id="GO:0005778">
    <property type="term" value="C:peroxisomal membrane"/>
    <property type="evidence" value="ECO:0007669"/>
    <property type="project" value="TreeGrafter"/>
</dbReference>
<dbReference type="GO" id="GO:0008299">
    <property type="term" value="P:isoprenoid biosynthetic process"/>
    <property type="evidence" value="ECO:0007669"/>
    <property type="project" value="TreeGrafter"/>
</dbReference>
<dbReference type="GO" id="GO:0004420">
    <property type="term" value="F:hydroxymethylglutaryl-CoA reductase (NADPH) activity"/>
    <property type="evidence" value="ECO:0007669"/>
    <property type="project" value="InterPro"/>
</dbReference>
<accession>A0A448WI47</accession>
<keyword evidence="3" id="KW-1185">Reference proteome</keyword>
<dbReference type="InterPro" id="IPR002202">
    <property type="entry name" value="HMG_CoA_Rdtase"/>
</dbReference>
<gene>
    <name evidence="2" type="ORF">PXEA_LOCUS5796</name>
</gene>
<evidence type="ECO:0000313" key="3">
    <source>
        <dbReference type="Proteomes" id="UP000784294"/>
    </source>
</evidence>
<dbReference type="InterPro" id="IPR023074">
    <property type="entry name" value="HMG_CoA_Rdtase_cat_sf"/>
</dbReference>
<dbReference type="Proteomes" id="UP000784294">
    <property type="component" value="Unassembled WGS sequence"/>
</dbReference>
<reference evidence="2" key="1">
    <citation type="submission" date="2018-11" db="EMBL/GenBank/DDBJ databases">
        <authorList>
            <consortium name="Pathogen Informatics"/>
        </authorList>
    </citation>
    <scope>NUCLEOTIDE SEQUENCE</scope>
</reference>
<dbReference type="GO" id="GO:0015936">
    <property type="term" value="P:coenzyme A metabolic process"/>
    <property type="evidence" value="ECO:0007669"/>
    <property type="project" value="InterPro"/>
</dbReference>
<dbReference type="AlphaFoldDB" id="A0A448WI47"/>
<sequence>MSDASLLRLLSTGKLKTRQLESVTCGSTLRAVELRRADLARLLGSPHSLDGYVPIPIGKVGPLLLDGTAHYLPLATTEGCLVASTNRGCRALFLSGGVTSVIYSPYPIWGL</sequence>
<dbReference type="PRINTS" id="PR00071">
    <property type="entry name" value="HMGCOARDTASE"/>
</dbReference>
<organism evidence="2 3">
    <name type="scientific">Protopolystoma xenopodis</name>
    <dbReference type="NCBI Taxonomy" id="117903"/>
    <lineage>
        <taxon>Eukaryota</taxon>
        <taxon>Metazoa</taxon>
        <taxon>Spiralia</taxon>
        <taxon>Lophotrochozoa</taxon>
        <taxon>Platyhelminthes</taxon>
        <taxon>Monogenea</taxon>
        <taxon>Polyopisthocotylea</taxon>
        <taxon>Polystomatidea</taxon>
        <taxon>Polystomatidae</taxon>
        <taxon>Protopolystoma</taxon>
    </lineage>
</organism>
<dbReference type="SUPFAM" id="SSF56542">
    <property type="entry name" value="Substrate-binding domain of HMG-CoA reductase"/>
    <property type="match status" value="1"/>
</dbReference>
<dbReference type="GO" id="GO:0005789">
    <property type="term" value="C:endoplasmic reticulum membrane"/>
    <property type="evidence" value="ECO:0007669"/>
    <property type="project" value="TreeGrafter"/>
</dbReference>
<protein>
    <submittedName>
        <fullName evidence="2">Uncharacterized protein</fullName>
    </submittedName>
</protein>
<dbReference type="InterPro" id="IPR009029">
    <property type="entry name" value="HMG_CoA_Rdtase_sub-bd_dom_sf"/>
</dbReference>
<evidence type="ECO:0000256" key="1">
    <source>
        <dbReference type="ARBA" id="ARBA00005084"/>
    </source>
</evidence>